<name>A0A0X8VDC0_9CORY</name>
<gene>
    <name evidence="1" type="ORF">AYJ05_10825</name>
</gene>
<dbReference type="GO" id="GO:0003677">
    <property type="term" value="F:DNA binding"/>
    <property type="evidence" value="ECO:0007669"/>
    <property type="project" value="InterPro"/>
</dbReference>
<dbReference type="Proteomes" id="UP000076947">
    <property type="component" value="Unassembled WGS sequence"/>
</dbReference>
<dbReference type="STRING" id="1705.CA21670_04050"/>
<protein>
    <submittedName>
        <fullName evidence="1">Transcriptional regulator</fullName>
    </submittedName>
</protein>
<evidence type="ECO:0000313" key="2">
    <source>
        <dbReference type="Proteomes" id="UP000076947"/>
    </source>
</evidence>
<accession>A0A0X8VDC0</accession>
<proteinExistence type="predicted"/>
<evidence type="ECO:0000313" key="1">
    <source>
        <dbReference type="EMBL" id="OAH31337.1"/>
    </source>
</evidence>
<organism evidence="1 2">
    <name type="scientific">Corynebacterium stationis</name>
    <dbReference type="NCBI Taxonomy" id="1705"/>
    <lineage>
        <taxon>Bacteria</taxon>
        <taxon>Bacillati</taxon>
        <taxon>Actinomycetota</taxon>
        <taxon>Actinomycetes</taxon>
        <taxon>Mycobacteriales</taxon>
        <taxon>Corynebacteriaceae</taxon>
        <taxon>Corynebacterium</taxon>
    </lineage>
</organism>
<dbReference type="Pfam" id="PF21531">
    <property type="entry name" value="Rv2175c_wHTH"/>
    <property type="match status" value="1"/>
</dbReference>
<dbReference type="EMBL" id="LSTQ01000005">
    <property type="protein sequence ID" value="OAH31337.1"/>
    <property type="molecule type" value="Genomic_DNA"/>
</dbReference>
<dbReference type="InterPro" id="IPR041098">
    <property type="entry name" value="Rv2175c_C"/>
</dbReference>
<dbReference type="RefSeq" id="WP_066793131.1">
    <property type="nucleotide sequence ID" value="NZ_CAJUDP010000048.1"/>
</dbReference>
<dbReference type="AlphaFoldDB" id="A0A0X8VDC0"/>
<dbReference type="InterPro" id="IPR048576">
    <property type="entry name" value="Rv2175c_wHTH"/>
</dbReference>
<sequence>MEENKDLNALLQGDELLTMPEVAEELGIAVTRVHDLLHAKKMVAHIQDGQRYVPALFINDKGAINKYVSGAITVLADGGFSDEEILEYLFTEDASLPGRPVDGLQGHLAREVIRRAQAMGL</sequence>
<dbReference type="Pfam" id="PF18367">
    <property type="entry name" value="Rv2175c_C"/>
    <property type="match status" value="1"/>
</dbReference>
<keyword evidence="2" id="KW-1185">Reference proteome</keyword>
<reference evidence="2" key="1">
    <citation type="submission" date="2016-02" db="EMBL/GenBank/DDBJ databases">
        <authorList>
            <person name="Kaur G."/>
            <person name="Nair G.R."/>
            <person name="Mayilraj S."/>
        </authorList>
    </citation>
    <scope>NUCLEOTIDE SEQUENCE [LARGE SCALE GENOMIC DNA]</scope>
    <source>
        <strain evidence="2">GA-15</strain>
    </source>
</reference>
<dbReference type="OrthoDB" id="3784042at2"/>
<comment type="caution">
    <text evidence="1">The sequence shown here is derived from an EMBL/GenBank/DDBJ whole genome shotgun (WGS) entry which is preliminary data.</text>
</comment>